<dbReference type="AlphaFoldDB" id="A0A952FVP9"/>
<evidence type="ECO:0000313" key="2">
    <source>
        <dbReference type="EMBL" id="MBW8729091.1"/>
    </source>
</evidence>
<feature type="compositionally biased region" description="Low complexity" evidence="1">
    <location>
        <begin position="169"/>
        <end position="185"/>
    </location>
</feature>
<reference evidence="2" key="1">
    <citation type="submission" date="2020-06" db="EMBL/GenBank/DDBJ databases">
        <title>Stable isotope informed genome-resolved metagenomics uncovers potential trophic interactions in rhizosphere soil.</title>
        <authorList>
            <person name="Starr E.P."/>
            <person name="Shi S."/>
            <person name="Blazewicz S.J."/>
            <person name="Koch B.J."/>
            <person name="Probst A.J."/>
            <person name="Hungate B.A."/>
            <person name="Pett-Ridge J."/>
            <person name="Firestone M.K."/>
            <person name="Banfield J.F."/>
        </authorList>
    </citation>
    <scope>NUCLEOTIDE SEQUENCE</scope>
    <source>
        <strain evidence="2">YM_69_17</strain>
    </source>
</reference>
<name>A0A952FVP9_9PROT</name>
<sequence length="200" mass="21644">MLLAGLSACGGENAAQQAGLRCPQIVIPQDAAIYDVVRNNSTSPKDVLVEARITNTRGGCTYADKSVTMNVNVEFTAWRGPAAWLEKDVPAQYFVAVTDAQDRILNKATFDVKIPVPRLQVTPKDTVQEPLEQVIPVSSPQEGGSYKIMIGFQLSPQQLEFNRHRNDPRTPGAAAQAAGRRTIAPVVPDPRDPDTSAPPQ</sequence>
<evidence type="ECO:0000313" key="3">
    <source>
        <dbReference type="Proteomes" id="UP000700706"/>
    </source>
</evidence>
<organism evidence="2 3">
    <name type="scientific">Inquilinus limosus</name>
    <dbReference type="NCBI Taxonomy" id="171674"/>
    <lineage>
        <taxon>Bacteria</taxon>
        <taxon>Pseudomonadati</taxon>
        <taxon>Pseudomonadota</taxon>
        <taxon>Alphaproteobacteria</taxon>
        <taxon>Rhodospirillales</taxon>
        <taxon>Rhodospirillaceae</taxon>
        <taxon>Inquilinus</taxon>
    </lineage>
</organism>
<dbReference type="EMBL" id="JAEKLZ010000488">
    <property type="protein sequence ID" value="MBW8729091.1"/>
    <property type="molecule type" value="Genomic_DNA"/>
</dbReference>
<protein>
    <submittedName>
        <fullName evidence="2">Uncharacterized protein</fullName>
    </submittedName>
</protein>
<dbReference type="Proteomes" id="UP000700706">
    <property type="component" value="Unassembled WGS sequence"/>
</dbReference>
<accession>A0A952FVP9</accession>
<gene>
    <name evidence="2" type="ORF">JF625_28575</name>
</gene>
<evidence type="ECO:0000256" key="1">
    <source>
        <dbReference type="SAM" id="MobiDB-lite"/>
    </source>
</evidence>
<feature type="region of interest" description="Disordered" evidence="1">
    <location>
        <begin position="162"/>
        <end position="200"/>
    </location>
</feature>
<proteinExistence type="predicted"/>
<comment type="caution">
    <text evidence="2">The sequence shown here is derived from an EMBL/GenBank/DDBJ whole genome shotgun (WGS) entry which is preliminary data.</text>
</comment>